<keyword evidence="5" id="KW-1185">Reference proteome</keyword>
<dbReference type="InterPro" id="IPR015940">
    <property type="entry name" value="UBA"/>
</dbReference>
<feature type="compositionally biased region" description="Basic and acidic residues" evidence="1">
    <location>
        <begin position="163"/>
        <end position="174"/>
    </location>
</feature>
<accession>A0A9P6U0J3</accession>
<dbReference type="AlphaFoldDB" id="A0A9P6U0J3"/>
<dbReference type="SUPFAM" id="SSF46934">
    <property type="entry name" value="UBA-like"/>
    <property type="match status" value="1"/>
</dbReference>
<dbReference type="InterPro" id="IPR001611">
    <property type="entry name" value="Leu-rich_rpt"/>
</dbReference>
<dbReference type="InterPro" id="IPR029071">
    <property type="entry name" value="Ubiquitin-like_domsf"/>
</dbReference>
<organism evidence="4 5">
    <name type="scientific">Mortierella polycephala</name>
    <dbReference type="NCBI Taxonomy" id="41804"/>
    <lineage>
        <taxon>Eukaryota</taxon>
        <taxon>Fungi</taxon>
        <taxon>Fungi incertae sedis</taxon>
        <taxon>Mucoromycota</taxon>
        <taxon>Mortierellomycotina</taxon>
        <taxon>Mortierellomycetes</taxon>
        <taxon>Mortierellales</taxon>
        <taxon>Mortierellaceae</taxon>
        <taxon>Mortierella</taxon>
    </lineage>
</organism>
<evidence type="ECO:0008006" key="6">
    <source>
        <dbReference type="Google" id="ProtNLM"/>
    </source>
</evidence>
<evidence type="ECO:0000259" key="3">
    <source>
        <dbReference type="PROSITE" id="PS50033"/>
    </source>
</evidence>
<reference evidence="4" key="1">
    <citation type="journal article" date="2020" name="Fungal Divers.">
        <title>Resolving the Mortierellaceae phylogeny through synthesis of multi-gene phylogenetics and phylogenomics.</title>
        <authorList>
            <person name="Vandepol N."/>
            <person name="Liber J."/>
            <person name="Desiro A."/>
            <person name="Na H."/>
            <person name="Kennedy M."/>
            <person name="Barry K."/>
            <person name="Grigoriev I.V."/>
            <person name="Miller A.N."/>
            <person name="O'Donnell K."/>
            <person name="Stajich J.E."/>
            <person name="Bonito G."/>
        </authorList>
    </citation>
    <scope>NUCLEOTIDE SEQUENCE</scope>
    <source>
        <strain evidence="4">KOD948</strain>
    </source>
</reference>
<evidence type="ECO:0000256" key="1">
    <source>
        <dbReference type="SAM" id="MobiDB-lite"/>
    </source>
</evidence>
<evidence type="ECO:0000313" key="4">
    <source>
        <dbReference type="EMBL" id="KAG0254467.1"/>
    </source>
</evidence>
<feature type="compositionally biased region" description="Gly residues" evidence="1">
    <location>
        <begin position="360"/>
        <end position="370"/>
    </location>
</feature>
<feature type="region of interest" description="Disordered" evidence="1">
    <location>
        <begin position="163"/>
        <end position="207"/>
    </location>
</feature>
<dbReference type="CDD" id="cd01767">
    <property type="entry name" value="UBX"/>
    <property type="match status" value="1"/>
</dbReference>
<dbReference type="Pfam" id="PF25372">
    <property type="entry name" value="DUF7885"/>
    <property type="match status" value="2"/>
</dbReference>
<dbReference type="Pfam" id="PF00789">
    <property type="entry name" value="UBX"/>
    <property type="match status" value="1"/>
</dbReference>
<evidence type="ECO:0000259" key="2">
    <source>
        <dbReference type="PROSITE" id="PS50030"/>
    </source>
</evidence>
<protein>
    <recommendedName>
        <fullName evidence="6">UBX domain-containing protein</fullName>
    </recommendedName>
</protein>
<dbReference type="EMBL" id="JAAAJA010000402">
    <property type="protein sequence ID" value="KAG0254467.1"/>
    <property type="molecule type" value="Genomic_DNA"/>
</dbReference>
<dbReference type="SUPFAM" id="SSF52047">
    <property type="entry name" value="RNI-like"/>
    <property type="match status" value="2"/>
</dbReference>
<feature type="compositionally biased region" description="Low complexity" evidence="1">
    <location>
        <begin position="180"/>
        <end position="200"/>
    </location>
</feature>
<dbReference type="SMART" id="SM00166">
    <property type="entry name" value="UBX"/>
    <property type="match status" value="1"/>
</dbReference>
<dbReference type="Pfam" id="PF22562">
    <property type="entry name" value="UBA_7"/>
    <property type="match status" value="1"/>
</dbReference>
<gene>
    <name evidence="4" type="ORF">BG011_005769</name>
</gene>
<dbReference type="GO" id="GO:0031146">
    <property type="term" value="P:SCF-dependent proteasomal ubiquitin-dependent protein catabolic process"/>
    <property type="evidence" value="ECO:0007669"/>
    <property type="project" value="TreeGrafter"/>
</dbReference>
<dbReference type="Pfam" id="PF13516">
    <property type="entry name" value="LRR_6"/>
    <property type="match status" value="1"/>
</dbReference>
<dbReference type="InterPro" id="IPR009060">
    <property type="entry name" value="UBA-like_sf"/>
</dbReference>
<dbReference type="SMART" id="SM00367">
    <property type="entry name" value="LRR_CC"/>
    <property type="match status" value="6"/>
</dbReference>
<dbReference type="InterPro" id="IPR006553">
    <property type="entry name" value="Leu-rich_rpt_Cys-con_subtyp"/>
</dbReference>
<comment type="caution">
    <text evidence="4">The sequence shown here is derived from an EMBL/GenBank/DDBJ whole genome shotgun (WGS) entry which is preliminary data.</text>
</comment>
<dbReference type="PANTHER" id="PTHR13318">
    <property type="entry name" value="PARTNER OF PAIRED, ISOFORM B-RELATED"/>
    <property type="match status" value="1"/>
</dbReference>
<feature type="compositionally biased region" description="Low complexity" evidence="1">
    <location>
        <begin position="372"/>
        <end position="390"/>
    </location>
</feature>
<dbReference type="PROSITE" id="PS50030">
    <property type="entry name" value="UBA"/>
    <property type="match status" value="1"/>
</dbReference>
<dbReference type="OrthoDB" id="120976at2759"/>
<dbReference type="Proteomes" id="UP000726737">
    <property type="component" value="Unassembled WGS sequence"/>
</dbReference>
<dbReference type="Gene3D" id="3.10.20.90">
    <property type="entry name" value="Phosphatidylinositol 3-kinase Catalytic Subunit, Chain A, domain 1"/>
    <property type="match status" value="1"/>
</dbReference>
<dbReference type="Gene3D" id="3.80.10.10">
    <property type="entry name" value="Ribonuclease Inhibitor"/>
    <property type="match status" value="4"/>
</dbReference>
<dbReference type="SUPFAM" id="SSF54236">
    <property type="entry name" value="Ubiquitin-like"/>
    <property type="match status" value="1"/>
</dbReference>
<dbReference type="InterPro" id="IPR057207">
    <property type="entry name" value="FBXL15_LRR"/>
</dbReference>
<sequence>MNSDLRASLLDLGFTLSQARAAVAAGNTTVDAATEWIFENLAAANTSGSNSTLHLRNEQGDGFDADLQKALAESTKPQATPLPSAAVEAADNGGSAAPSKKIAIHIIRNPTPPPVIPLLPLTSRHKTEEQDALNATRVAEAVKRADKAKKDRAEARLAKQRALNDLKEDRENRKVRAHGAVAASSSASSVVPQQQQQAPAPTTPGASHTMVQIRLKNGIVLKRSLESSATIKDLFDFARSEDGNVGSADISLIQPFPRREYTLVDGDLTLSEAGLCPSCSLNVFVQTPIPAPQPINPGGARLSADTDTDMEEPPTENNQDETMSGHDDDQGDDDQEDEDEEMMHALPIHVNPPQNPFIGQGRGRGRGGLPFSGTGHSLGSSSGGSASAANEQEEQEETPESTPEESDALRRHRVLEAMANRPKRVSDNDLGEYQGPSKKVKERTVPTLQSLCCYEVAVLLTAKDAKSSKHLKLLGENVGSQVGESIVQKLIELKQLDQLTFKRLYRCPLVNIVLDAYSRATDSLMDAIGASQARSLACLSLKECMFLTDRGFRNISRFEELEYLDLSHCRITDKTLEYTLNLPNLTTLNLSATKVTSNGLAKVIAEAAWKSTLQTLDVSYCQGIAGSSVLVNLQELTNIRTLKLNSTLAFNLSPVRVPSSQAFTQLLDLNLSRTPITACDFTMILNNFKSVENLNLTSCDYIDTAALEQCVQGLPQLHNISFPNREHDLLTILPAASALPLTHLDLTGFLFVTDQAILALSAATNLQMLSLSGTKLTDTGSTVFAHMSSLKELSLDRTDIGDKTIDYLRDLGRIEVLSLHRCSRLTTAGVIQLGKCAFFSLKLKRLNLSNNKFIHDEALACFTQCKELNSLNLEYTDVTDQGALRLQNMLPSLTQLRIQGITNGDVYKVNPRPTFV</sequence>
<dbReference type="GO" id="GO:0019005">
    <property type="term" value="C:SCF ubiquitin ligase complex"/>
    <property type="evidence" value="ECO:0007669"/>
    <property type="project" value="TreeGrafter"/>
</dbReference>
<dbReference type="InterPro" id="IPR032675">
    <property type="entry name" value="LRR_dom_sf"/>
</dbReference>
<name>A0A9P6U0J3_9FUNG</name>
<dbReference type="Gene3D" id="1.10.8.10">
    <property type="entry name" value="DNA helicase RuvA subunit, C-terminal domain"/>
    <property type="match status" value="1"/>
</dbReference>
<feature type="domain" description="UBX" evidence="3">
    <location>
        <begin position="204"/>
        <end position="283"/>
    </location>
</feature>
<feature type="compositionally biased region" description="Acidic residues" evidence="1">
    <location>
        <begin position="329"/>
        <end position="341"/>
    </location>
</feature>
<proteinExistence type="predicted"/>
<feature type="compositionally biased region" description="Acidic residues" evidence="1">
    <location>
        <begin position="391"/>
        <end position="406"/>
    </location>
</feature>
<feature type="domain" description="UBA" evidence="2">
    <location>
        <begin position="1"/>
        <end position="40"/>
    </location>
</feature>
<feature type="region of interest" description="Disordered" evidence="1">
    <location>
        <begin position="290"/>
        <end position="441"/>
    </location>
</feature>
<evidence type="ECO:0000313" key="5">
    <source>
        <dbReference type="Proteomes" id="UP000726737"/>
    </source>
</evidence>
<dbReference type="InterPro" id="IPR001012">
    <property type="entry name" value="UBX_dom"/>
</dbReference>
<dbReference type="PROSITE" id="PS50033">
    <property type="entry name" value="UBX"/>
    <property type="match status" value="1"/>
</dbReference>